<gene>
    <name evidence="1" type="ORF">DWY99_11055</name>
</gene>
<evidence type="ECO:0000313" key="1">
    <source>
        <dbReference type="EMBL" id="RGQ36869.1"/>
    </source>
</evidence>
<dbReference type="Proteomes" id="UP000284751">
    <property type="component" value="Unassembled WGS sequence"/>
</dbReference>
<organism evidence="1 2">
    <name type="scientific">[Clostridium] leptum</name>
    <dbReference type="NCBI Taxonomy" id="1535"/>
    <lineage>
        <taxon>Bacteria</taxon>
        <taxon>Bacillati</taxon>
        <taxon>Bacillota</taxon>
        <taxon>Clostridia</taxon>
        <taxon>Eubacteriales</taxon>
        <taxon>Oscillospiraceae</taxon>
        <taxon>Oscillospiraceae incertae sedis</taxon>
    </lineage>
</organism>
<protein>
    <submittedName>
        <fullName evidence="1">Uncharacterized protein</fullName>
    </submittedName>
</protein>
<sequence length="107" mass="12157">MSYGGNRPRRKNKRPEKRWRNIAAQFLGRRTRSAGRAIFRAAWGAGGEGGLWGSGLCLRFTGGFDPGRLLVETAGLEKESGHPWFADSRFLSNFWTESLWRRFHGKS</sequence>
<accession>A0A412AVI3</accession>
<proteinExistence type="predicted"/>
<dbReference type="EMBL" id="QRTC01000050">
    <property type="protein sequence ID" value="RGQ36869.1"/>
    <property type="molecule type" value="Genomic_DNA"/>
</dbReference>
<name>A0A412AVI3_9FIRM</name>
<evidence type="ECO:0000313" key="2">
    <source>
        <dbReference type="Proteomes" id="UP000284751"/>
    </source>
</evidence>
<reference evidence="1 2" key="1">
    <citation type="submission" date="2018-08" db="EMBL/GenBank/DDBJ databases">
        <title>A genome reference for cultivated species of the human gut microbiota.</title>
        <authorList>
            <person name="Zou Y."/>
            <person name="Xue W."/>
            <person name="Luo G."/>
        </authorList>
    </citation>
    <scope>NUCLEOTIDE SEQUENCE [LARGE SCALE GENOMIC DNA]</scope>
    <source>
        <strain evidence="1 2">AF28-26</strain>
    </source>
</reference>
<dbReference type="AlphaFoldDB" id="A0A412AVI3"/>
<comment type="caution">
    <text evidence="1">The sequence shown here is derived from an EMBL/GenBank/DDBJ whole genome shotgun (WGS) entry which is preliminary data.</text>
</comment>